<evidence type="ECO:0000313" key="3">
    <source>
        <dbReference type="EMBL" id="STZ28561.1"/>
    </source>
</evidence>
<proteinExistence type="predicted"/>
<dbReference type="AlphaFoldDB" id="A0A378RQJ6"/>
<dbReference type="InterPro" id="IPR045741">
    <property type="entry name" value="PorV"/>
</dbReference>
<dbReference type="Pfam" id="PF19572">
    <property type="entry name" value="PorV"/>
    <property type="match status" value="1"/>
</dbReference>
<dbReference type="InterPro" id="IPR047799">
    <property type="entry name" value="T9SS_OM_PorV"/>
</dbReference>
<feature type="domain" description="Type IX secretion system protein PorV" evidence="2">
    <location>
        <begin position="20"/>
        <end position="260"/>
    </location>
</feature>
<accession>A0A378RQJ6</accession>
<dbReference type="Gene3D" id="2.40.160.60">
    <property type="entry name" value="Outer membrane protein transport protein (OMPP1/FadL/TodX)"/>
    <property type="match status" value="1"/>
</dbReference>
<evidence type="ECO:0000256" key="1">
    <source>
        <dbReference type="SAM" id="SignalP"/>
    </source>
</evidence>
<evidence type="ECO:0000259" key="2">
    <source>
        <dbReference type="Pfam" id="PF19572"/>
    </source>
</evidence>
<keyword evidence="4" id="KW-1185">Reference proteome</keyword>
<sequence length="380" mass="42146">MKNFTALVISILGGSALYAQTDMHPITTGVPFLTIAADARSAAMGDMGVATTTDAFSQQHNASKYAFAIKDQGFAMSYTPYMSKISSGMSLAQVNYFNKYNERSAFSVGFRYFGMGEVTYREDYNSIGATYKPSEFAIDASYALKLSEKFGMAVTGRFINSNLKLPDTGDGDASSASTFAVDISGFYQSDRMSFSDFDGRWRFGFNLQNLGPKMSYSDKPTGDFLPANLKLGAGFDFILDDYNTLTITTEFNKLMVPTPPADVTDPEEMRKYNDTGWFKGVFKSFGDAPGGFSEEMKEIAWAMGAEYWYDNTFAFRAGYFNENKNKGARQYATLGAGFKYSMITVDLSYLFSTSKINNPLENTLRFSLTFDLGRKTYPKG</sequence>
<feature type="signal peptide" evidence="1">
    <location>
        <begin position="1"/>
        <end position="19"/>
    </location>
</feature>
<feature type="chain" id="PRO_5016746682" description="Type IX secretion system protein PorV domain-containing protein" evidence="1">
    <location>
        <begin position="20"/>
        <end position="380"/>
    </location>
</feature>
<organism evidence="3 4">
    <name type="scientific">Myroides odoratus</name>
    <name type="common">Flavobacterium odoratum</name>
    <dbReference type="NCBI Taxonomy" id="256"/>
    <lineage>
        <taxon>Bacteria</taxon>
        <taxon>Pseudomonadati</taxon>
        <taxon>Bacteroidota</taxon>
        <taxon>Flavobacteriia</taxon>
        <taxon>Flavobacteriales</taxon>
        <taxon>Flavobacteriaceae</taxon>
        <taxon>Myroides</taxon>
    </lineage>
</organism>
<dbReference type="Proteomes" id="UP000255024">
    <property type="component" value="Unassembled WGS sequence"/>
</dbReference>
<evidence type="ECO:0000313" key="4">
    <source>
        <dbReference type="Proteomes" id="UP000255024"/>
    </source>
</evidence>
<dbReference type="NCBIfam" id="NF033710">
    <property type="entry name" value="T9SS_OM_PorV"/>
    <property type="match status" value="1"/>
</dbReference>
<reference evidence="3 4" key="1">
    <citation type="submission" date="2018-06" db="EMBL/GenBank/DDBJ databases">
        <authorList>
            <consortium name="Pathogen Informatics"/>
            <person name="Doyle S."/>
        </authorList>
    </citation>
    <scope>NUCLEOTIDE SEQUENCE [LARGE SCALE GENOMIC DNA]</scope>
    <source>
        <strain evidence="3 4">NCTC11179</strain>
    </source>
</reference>
<dbReference type="NCBIfam" id="NF033709">
    <property type="entry name" value="PorV_fam"/>
    <property type="match status" value="1"/>
</dbReference>
<keyword evidence="1" id="KW-0732">Signal</keyword>
<dbReference type="RefSeq" id="WP_115091477.1">
    <property type="nucleotide sequence ID" value="NZ_CP068107.1"/>
</dbReference>
<name>A0A378RQJ6_MYROD</name>
<dbReference type="EMBL" id="UGQL01000001">
    <property type="protein sequence ID" value="STZ28561.1"/>
    <property type="molecule type" value="Genomic_DNA"/>
</dbReference>
<protein>
    <recommendedName>
        <fullName evidence="2">Type IX secretion system protein PorV domain-containing protein</fullName>
    </recommendedName>
</protein>
<gene>
    <name evidence="3" type="ORF">NCTC11179_02112</name>
</gene>